<dbReference type="EMBL" id="CAAALY010052782">
    <property type="protein sequence ID" value="VEL21725.1"/>
    <property type="molecule type" value="Genomic_DNA"/>
</dbReference>
<gene>
    <name evidence="1" type="ORF">PXEA_LOCUS15165</name>
</gene>
<dbReference type="InterPro" id="IPR036116">
    <property type="entry name" value="FN3_sf"/>
</dbReference>
<proteinExistence type="predicted"/>
<dbReference type="SUPFAM" id="SSF49265">
    <property type="entry name" value="Fibronectin type III"/>
    <property type="match status" value="1"/>
</dbReference>
<reference evidence="1" key="1">
    <citation type="submission" date="2018-11" db="EMBL/GenBank/DDBJ databases">
        <authorList>
            <consortium name="Pathogen Informatics"/>
        </authorList>
    </citation>
    <scope>NUCLEOTIDE SEQUENCE</scope>
</reference>
<dbReference type="InterPro" id="IPR013783">
    <property type="entry name" value="Ig-like_fold"/>
</dbReference>
<keyword evidence="2" id="KW-1185">Reference proteome</keyword>
<dbReference type="Proteomes" id="UP000784294">
    <property type="component" value="Unassembled WGS sequence"/>
</dbReference>
<dbReference type="AlphaFoldDB" id="A0A3S5BEV2"/>
<evidence type="ECO:0000313" key="1">
    <source>
        <dbReference type="EMBL" id="VEL21725.1"/>
    </source>
</evidence>
<evidence type="ECO:0008006" key="3">
    <source>
        <dbReference type="Google" id="ProtNLM"/>
    </source>
</evidence>
<accession>A0A3S5BEV2</accession>
<dbReference type="Gene3D" id="2.60.40.10">
    <property type="entry name" value="Immunoglobulins"/>
    <property type="match status" value="1"/>
</dbReference>
<protein>
    <recommendedName>
        <fullName evidence="3">Fibronectin type-III domain-containing protein</fullName>
    </recommendedName>
</protein>
<sequence length="216" mass="23568">MKPLVIRLSRTGHLSNRSIHRLRLRLLPMLQQLTSCQQLNRTKQTGPLLTHTERFDSDGSNTQNEIFAAGFSSNRNAGRRRPSLFAWFTLYEGSVSEVGLDNLKPGSLIWFRVRAAHQRSSSISSEVAPGVIGSIPPSPSTASPSNILRLHEANDELRWGRASKTPLEVHLPATTPGPPTAAPRLVGNPEPVQLQISWQPPCDDGGAPIVAYEASG</sequence>
<evidence type="ECO:0000313" key="2">
    <source>
        <dbReference type="Proteomes" id="UP000784294"/>
    </source>
</evidence>
<comment type="caution">
    <text evidence="1">The sequence shown here is derived from an EMBL/GenBank/DDBJ whole genome shotgun (WGS) entry which is preliminary data.</text>
</comment>
<name>A0A3S5BEV2_9PLAT</name>
<organism evidence="1 2">
    <name type="scientific">Protopolystoma xenopodis</name>
    <dbReference type="NCBI Taxonomy" id="117903"/>
    <lineage>
        <taxon>Eukaryota</taxon>
        <taxon>Metazoa</taxon>
        <taxon>Spiralia</taxon>
        <taxon>Lophotrochozoa</taxon>
        <taxon>Platyhelminthes</taxon>
        <taxon>Monogenea</taxon>
        <taxon>Polyopisthocotylea</taxon>
        <taxon>Polystomatidea</taxon>
        <taxon>Polystomatidae</taxon>
        <taxon>Protopolystoma</taxon>
    </lineage>
</organism>